<evidence type="ECO:0000313" key="1">
    <source>
        <dbReference type="EnsemblPlants" id="PGSC0003DMT400090394"/>
    </source>
</evidence>
<dbReference type="HOGENOM" id="CLU_2445096_0_0_1"/>
<organism evidence="1 2">
    <name type="scientific">Solanum tuberosum</name>
    <name type="common">Potato</name>
    <dbReference type="NCBI Taxonomy" id="4113"/>
    <lineage>
        <taxon>Eukaryota</taxon>
        <taxon>Viridiplantae</taxon>
        <taxon>Streptophyta</taxon>
        <taxon>Embryophyta</taxon>
        <taxon>Tracheophyta</taxon>
        <taxon>Spermatophyta</taxon>
        <taxon>Magnoliopsida</taxon>
        <taxon>eudicotyledons</taxon>
        <taxon>Gunneridae</taxon>
        <taxon>Pentapetalae</taxon>
        <taxon>asterids</taxon>
        <taxon>lamiids</taxon>
        <taxon>Solanales</taxon>
        <taxon>Solanaceae</taxon>
        <taxon>Solanoideae</taxon>
        <taxon>Solaneae</taxon>
        <taxon>Solanum</taxon>
    </lineage>
</organism>
<dbReference type="InParanoid" id="M1DKA6"/>
<evidence type="ECO:0000313" key="2">
    <source>
        <dbReference type="Proteomes" id="UP000011115"/>
    </source>
</evidence>
<dbReference type="Proteomes" id="UP000011115">
    <property type="component" value="Unassembled WGS sequence"/>
</dbReference>
<keyword evidence="2" id="KW-1185">Reference proteome</keyword>
<reference evidence="1" key="2">
    <citation type="submission" date="2015-06" db="UniProtKB">
        <authorList>
            <consortium name="EnsemblPlants"/>
        </authorList>
    </citation>
    <scope>IDENTIFICATION</scope>
    <source>
        <strain evidence="1">DM1-3 516 R44</strain>
    </source>
</reference>
<dbReference type="PaxDb" id="4113-PGSC0003DMT400090394"/>
<dbReference type="AlphaFoldDB" id="M1DKA6"/>
<name>M1DKA6_SOLTU</name>
<dbReference type="EnsemblPlants" id="PGSC0003DMT400090394">
    <property type="protein sequence ID" value="PGSC0003DMT400090394"/>
    <property type="gene ID" value="PGSC0003DMG400039965"/>
</dbReference>
<dbReference type="Gramene" id="PGSC0003DMT400090394">
    <property type="protein sequence ID" value="PGSC0003DMT400090394"/>
    <property type="gene ID" value="PGSC0003DMG400039965"/>
</dbReference>
<proteinExistence type="predicted"/>
<reference evidence="2" key="1">
    <citation type="journal article" date="2011" name="Nature">
        <title>Genome sequence and analysis of the tuber crop potato.</title>
        <authorList>
            <consortium name="The Potato Genome Sequencing Consortium"/>
        </authorList>
    </citation>
    <scope>NUCLEOTIDE SEQUENCE [LARGE SCALE GENOMIC DNA]</scope>
    <source>
        <strain evidence="2">cv. DM1-3 516 R44</strain>
    </source>
</reference>
<accession>M1DKA6</accession>
<sequence>MVSPNVPVCQALKEKIKLAIERSSRRVGERFRDAMLYRPKLQNLKLLKAKVKRRFFKLESLELSLETIFSLALKISISEKLEVGVEDSSS</sequence>
<protein>
    <submittedName>
        <fullName evidence="1">Uncharacterized protein</fullName>
    </submittedName>
</protein>